<feature type="compositionally biased region" description="Basic and acidic residues" evidence="6">
    <location>
        <begin position="1474"/>
        <end position="1489"/>
    </location>
</feature>
<keyword evidence="4" id="KW-0539">Nucleus</keyword>
<dbReference type="InterPro" id="IPR039776">
    <property type="entry name" value="Pds5"/>
</dbReference>
<dbReference type="EMBL" id="JABFUD020000025">
    <property type="protein sequence ID" value="KAI5059331.1"/>
    <property type="molecule type" value="Genomic_DNA"/>
</dbReference>
<comment type="subcellular location">
    <subcellularLocation>
        <location evidence="1">Nucleus</location>
    </subcellularLocation>
</comment>
<evidence type="ECO:0000256" key="3">
    <source>
        <dbReference type="ARBA" id="ARBA00022776"/>
    </source>
</evidence>
<dbReference type="GO" id="GO:0005634">
    <property type="term" value="C:nucleus"/>
    <property type="evidence" value="ECO:0007669"/>
    <property type="project" value="UniProtKB-SubCell"/>
</dbReference>
<dbReference type="GO" id="GO:0007064">
    <property type="term" value="P:mitotic sister chromatid cohesion"/>
    <property type="evidence" value="ECO:0007669"/>
    <property type="project" value="InterPro"/>
</dbReference>
<dbReference type="Gene3D" id="1.25.10.10">
    <property type="entry name" value="Leucine-rich Repeat Variant"/>
    <property type="match status" value="2"/>
</dbReference>
<sequence length="1558" mass="173646">MVAPVLEAMTEGGGSKVDLSALEDVGLRLSHPSSSKDVLCNALEQASALLSLIQQLPQKNVLTAMKPSMDALIKPALLKHKDKDVQFLVTACISEIMRIVAPDAPYDDETLKEIFELIVASFKGLNEKESRFFDKRMKILDSVASVRSCVVMLDLECDDLIREMFQTFFTVVSEEPKSVILAMRAIMCLVLEESEEIPLPLLDVLLRNLLPGKKGVSNTGYALARAVFERCDAHLRPQIETVLTSKAFKNKWRESYHDLIFELSRANATYILPLVPKLIEELQNDKVEVRLKTMRLVGRILVSEKENTPESFNEFFIKLLSLIFDSVPEIRLAAIEFAKHYLHAKPSGPKAQELLDSCMSLLADNDAGVRRQVVATICAFVKSKLDTAKSKLDTILIDPLKKISDCLLDSEAVVRQETFQQLIGVHKAFCLKFSEGSVAELESFCWIPSKLISCFADQDSNFFRSQAIEVVFAEQLFPVEFPIEQKVDCWIVSFATLDNKGLKVFEKIFDDKKRLQQEMRNYLANQSISKEKETEKSKTTDLQKTCKRLASFFADPVKAELEFQSLSDSKLLKMIVDLLDANMSSLKCSCLREDLLKLYAENGIKNDFLRELAIKCSFALFDKEHMRVLLLKVKDYRSSEDERMLKASVNLMLVIAKYFPSLLEGAEADLLELLKDERDFIKDGVVQILAEIGGNVRMELCEEYNSVNLLEKYCVEGNRKHVKYAVQALSALCGDSRSDALTTLYGKLLDALKSGTNLPTTLKSLGIIAQCTKASHKTQQEELVNFLTQDLLRRDSDLSADGDEQLSAITHLKILGLKMLVRTFLPIKELEHVELPKELFEALLGLLISDNVISSNIDKAHLRLAAANAVLKLSRVYDDEISPKLFQAAISCVKDPNILVKHGFVKNVHKGLMEQAIPSKYACAFVLNVEDGEAGALEEAKQQLGDYVKHARQVLSKKFLSEKDSQTSSVTFQPAYVLFYLVHTLAQEIQSPALTDGGLSLEAIEPVFRKLYLFIWALLLGDEEIASIDTSKEDDLETIAFICSVFSAMKYAVDSVDASKSEATYLLCDIGISLIKDIVGDAFTNLKLVHDIPLPVSIYKSVEGNTMADRSYLPSVLEEGEALSKLKSGWPLSVVVKQGKRKADSGSLKDVKTPLHKRSKVMDASNDERKERNKRTGIEKVRSAESEPDVQGADATPVSPKRKRGAHHGNENGEVSSPETRHERVDETKSTRKPKNLKISVNETEDVKHGGIPSPEVLSPDGSATKRVRIFIKKPRPPPEPPLVMESINKEDSVDTKKRSRKDVLDAIPDDGAAETSAQPLSSPRGTPRRSSKLAASSGLESPKAKVVEDEEPAAHELVGCRIRVWWPMDKKFYNGTVKAYQPSKRTHKVVYEDGDVEFLKLGNERWDILKDTKETPGSPSTKSKSHADDGFRQSKEKQESRNTKEGSDRKKSGSQSKSKKSSSKQGETEVDDPSNRSDNTETTEHGQEMADAEETLGSVAKRRKSVEKTGKKSNSKSADLKVDDNAHGESPSTVSKESRESGDLPLKAWKSGRRKGH</sequence>
<keyword evidence="5" id="KW-0131">Cell cycle</keyword>
<feature type="compositionally biased region" description="Polar residues" evidence="6">
    <location>
        <begin position="1316"/>
        <end position="1325"/>
    </location>
</feature>
<name>A0A9D4U0I7_ADICA</name>
<evidence type="ECO:0000313" key="8">
    <source>
        <dbReference type="EMBL" id="KAI5059331.1"/>
    </source>
</evidence>
<feature type="compositionally biased region" description="Basic and acidic residues" evidence="6">
    <location>
        <begin position="1288"/>
        <end position="1305"/>
    </location>
</feature>
<dbReference type="Pfam" id="PF20168">
    <property type="entry name" value="PDS5"/>
    <property type="match status" value="1"/>
</dbReference>
<feature type="compositionally biased region" description="Basic residues" evidence="6">
    <location>
        <begin position="1266"/>
        <end position="1276"/>
    </location>
</feature>
<protein>
    <recommendedName>
        <fullName evidence="7">PTM/DIR17-like Tudor domain-containing protein</fullName>
    </recommendedName>
</protein>
<feature type="domain" description="PTM/DIR17-like Tudor" evidence="7">
    <location>
        <begin position="1371"/>
        <end position="1401"/>
    </location>
</feature>
<gene>
    <name evidence="8" type="ORF">GOP47_0025650</name>
</gene>
<evidence type="ECO:0000256" key="1">
    <source>
        <dbReference type="ARBA" id="ARBA00004123"/>
    </source>
</evidence>
<dbReference type="CDD" id="cd20404">
    <property type="entry name" value="Tudor_Agenet_AtEML-like"/>
    <property type="match status" value="1"/>
</dbReference>
<dbReference type="InterPro" id="IPR047365">
    <property type="entry name" value="Tudor_AtPTM-like"/>
</dbReference>
<evidence type="ECO:0000256" key="2">
    <source>
        <dbReference type="ARBA" id="ARBA00022618"/>
    </source>
</evidence>
<dbReference type="CDD" id="cd19953">
    <property type="entry name" value="PDS5"/>
    <property type="match status" value="1"/>
</dbReference>
<dbReference type="GO" id="GO:0000785">
    <property type="term" value="C:chromatin"/>
    <property type="evidence" value="ECO:0007669"/>
    <property type="project" value="TreeGrafter"/>
</dbReference>
<reference evidence="8" key="1">
    <citation type="submission" date="2021-01" db="EMBL/GenBank/DDBJ databases">
        <title>Adiantum capillus-veneris genome.</title>
        <authorList>
            <person name="Fang Y."/>
            <person name="Liao Q."/>
        </authorList>
    </citation>
    <scope>NUCLEOTIDE SEQUENCE</scope>
    <source>
        <strain evidence="8">H3</strain>
        <tissue evidence="8">Leaf</tissue>
    </source>
</reference>
<dbReference type="InterPro" id="IPR011989">
    <property type="entry name" value="ARM-like"/>
</dbReference>
<dbReference type="Proteomes" id="UP000886520">
    <property type="component" value="Chromosome 25"/>
</dbReference>
<keyword evidence="2" id="KW-0132">Cell division</keyword>
<dbReference type="InterPro" id="IPR016024">
    <property type="entry name" value="ARM-type_fold"/>
</dbReference>
<dbReference type="SUPFAM" id="SSF63748">
    <property type="entry name" value="Tudor/PWWP/MBT"/>
    <property type="match status" value="1"/>
</dbReference>
<dbReference type="Gene3D" id="2.30.30.140">
    <property type="match status" value="1"/>
</dbReference>
<feature type="compositionally biased region" description="Basic and acidic residues" evidence="6">
    <location>
        <begin position="1219"/>
        <end position="1230"/>
    </location>
</feature>
<dbReference type="GO" id="GO:0051301">
    <property type="term" value="P:cell division"/>
    <property type="evidence" value="ECO:0007669"/>
    <property type="project" value="UniProtKB-KW"/>
</dbReference>
<dbReference type="PANTHER" id="PTHR12663">
    <property type="entry name" value="ANDROGEN INDUCED INHIBITOR OF PROLIFERATION AS3 / PDS5-RELATED"/>
    <property type="match status" value="1"/>
</dbReference>
<feature type="compositionally biased region" description="Basic and acidic residues" evidence="6">
    <location>
        <begin position="1141"/>
        <end position="1153"/>
    </location>
</feature>
<feature type="compositionally biased region" description="Basic and acidic residues" evidence="6">
    <location>
        <begin position="1166"/>
        <end position="1185"/>
    </location>
</feature>
<feature type="region of interest" description="Disordered" evidence="6">
    <location>
        <begin position="1141"/>
        <end position="1354"/>
    </location>
</feature>
<dbReference type="OrthoDB" id="200660at2759"/>
<dbReference type="PANTHER" id="PTHR12663:SF0">
    <property type="entry name" value="PRECOCIOUS DISSOCIATION OF SISTERS 5, ISOFORM A"/>
    <property type="match status" value="1"/>
</dbReference>
<evidence type="ECO:0000256" key="5">
    <source>
        <dbReference type="ARBA" id="ARBA00023306"/>
    </source>
</evidence>
<feature type="compositionally biased region" description="Basic and acidic residues" evidence="6">
    <location>
        <begin position="1519"/>
        <end position="1528"/>
    </location>
</feature>
<organism evidence="8 9">
    <name type="scientific">Adiantum capillus-veneris</name>
    <name type="common">Maidenhair fern</name>
    <dbReference type="NCBI Taxonomy" id="13818"/>
    <lineage>
        <taxon>Eukaryota</taxon>
        <taxon>Viridiplantae</taxon>
        <taxon>Streptophyta</taxon>
        <taxon>Embryophyta</taxon>
        <taxon>Tracheophyta</taxon>
        <taxon>Polypodiopsida</taxon>
        <taxon>Polypodiidae</taxon>
        <taxon>Polypodiales</taxon>
        <taxon>Pteridineae</taxon>
        <taxon>Pteridaceae</taxon>
        <taxon>Vittarioideae</taxon>
        <taxon>Adiantum</taxon>
    </lineage>
</organism>
<feature type="region of interest" description="Disordered" evidence="6">
    <location>
        <begin position="1411"/>
        <end position="1558"/>
    </location>
</feature>
<comment type="caution">
    <text evidence="8">The sequence shown here is derived from an EMBL/GenBank/DDBJ whole genome shotgun (WGS) entry which is preliminary data.</text>
</comment>
<evidence type="ECO:0000256" key="4">
    <source>
        <dbReference type="ARBA" id="ARBA00023242"/>
    </source>
</evidence>
<keyword evidence="3" id="KW-0498">Mitosis</keyword>
<evidence type="ECO:0000256" key="6">
    <source>
        <dbReference type="SAM" id="MobiDB-lite"/>
    </source>
</evidence>
<evidence type="ECO:0000313" key="9">
    <source>
        <dbReference type="Proteomes" id="UP000886520"/>
    </source>
</evidence>
<evidence type="ECO:0000259" key="7">
    <source>
        <dbReference type="Pfam" id="PF21743"/>
    </source>
</evidence>
<keyword evidence="9" id="KW-1185">Reference proteome</keyword>
<dbReference type="Pfam" id="PF21743">
    <property type="entry name" value="PTM_DIR17_Tudor"/>
    <property type="match status" value="1"/>
</dbReference>
<feature type="compositionally biased region" description="Basic and acidic residues" evidence="6">
    <location>
        <begin position="1426"/>
        <end position="1452"/>
    </location>
</feature>
<proteinExistence type="predicted"/>
<accession>A0A9D4U0I7</accession>
<dbReference type="GO" id="GO:0035825">
    <property type="term" value="P:homologous recombination"/>
    <property type="evidence" value="ECO:0007669"/>
    <property type="project" value="UniProtKB-ARBA"/>
</dbReference>
<dbReference type="GO" id="GO:0006281">
    <property type="term" value="P:DNA repair"/>
    <property type="evidence" value="ECO:0007669"/>
    <property type="project" value="TreeGrafter"/>
</dbReference>
<dbReference type="SUPFAM" id="SSF48371">
    <property type="entry name" value="ARM repeat"/>
    <property type="match status" value="1"/>
</dbReference>